<evidence type="ECO:0000313" key="10">
    <source>
        <dbReference type="Proteomes" id="UP001408789"/>
    </source>
</evidence>
<keyword evidence="4 7" id="KW-0732">Signal</keyword>
<evidence type="ECO:0000256" key="3">
    <source>
        <dbReference type="ARBA" id="ARBA00022525"/>
    </source>
</evidence>
<comment type="subcellular location">
    <subcellularLocation>
        <location evidence="1">Secreted</location>
        <location evidence="1">Extracellular space</location>
        <location evidence="1">Apoplast</location>
    </subcellularLocation>
</comment>
<evidence type="ECO:0000256" key="6">
    <source>
        <dbReference type="ARBA" id="ARBA00038471"/>
    </source>
</evidence>
<dbReference type="PANTHER" id="PTHR31080:SF207">
    <property type="entry name" value="PECTINESTERASE INHIBITOR 9"/>
    <property type="match status" value="1"/>
</dbReference>
<dbReference type="PANTHER" id="PTHR31080">
    <property type="entry name" value="PECTINESTERASE INHIBITOR-LIKE"/>
    <property type="match status" value="1"/>
</dbReference>
<evidence type="ECO:0000313" key="9">
    <source>
        <dbReference type="EMBL" id="KAK9059244.1"/>
    </source>
</evidence>
<dbReference type="InterPro" id="IPR035513">
    <property type="entry name" value="Invertase/methylesterase_inhib"/>
</dbReference>
<evidence type="ECO:0000256" key="4">
    <source>
        <dbReference type="ARBA" id="ARBA00022729"/>
    </source>
</evidence>
<evidence type="ECO:0000256" key="7">
    <source>
        <dbReference type="SAM" id="SignalP"/>
    </source>
</evidence>
<dbReference type="AlphaFoldDB" id="A0AAP0CU01"/>
<protein>
    <recommendedName>
        <fullName evidence="8">Pectinesterase inhibitor domain-containing protein</fullName>
    </recommendedName>
</protein>
<proteinExistence type="inferred from homology"/>
<dbReference type="Proteomes" id="UP001408789">
    <property type="component" value="Unassembled WGS sequence"/>
</dbReference>
<dbReference type="Pfam" id="PF04043">
    <property type="entry name" value="PMEI"/>
    <property type="match status" value="1"/>
</dbReference>
<comment type="caution">
    <text evidence="9">The sequence shown here is derived from an EMBL/GenBank/DDBJ whole genome shotgun (WGS) entry which is preliminary data.</text>
</comment>
<dbReference type="InterPro" id="IPR006501">
    <property type="entry name" value="Pectinesterase_inhib_dom"/>
</dbReference>
<sequence length="201" mass="21959">MDKHLFYLLILLIINFQYTTCALTNPTPLDFVKTSCKTTRHPALCVNSLSNYASSIQGNDQQLAKAAITVSLKTAKSAAAYVSKLAGTSNIKPMESQALKDCVSSMTSCVASLTQSAQELGKIAQFKGQNFVWHMNNVQTWVSSAFTNQNTCIEGFSDRSMNGQIKDDVNKKMASVSDITSNALALVNSFAVRHKEARHKP</sequence>
<organism evidence="9 10">
    <name type="scientific">Deinandra increscens subsp. villosa</name>
    <dbReference type="NCBI Taxonomy" id="3103831"/>
    <lineage>
        <taxon>Eukaryota</taxon>
        <taxon>Viridiplantae</taxon>
        <taxon>Streptophyta</taxon>
        <taxon>Embryophyta</taxon>
        <taxon>Tracheophyta</taxon>
        <taxon>Spermatophyta</taxon>
        <taxon>Magnoliopsida</taxon>
        <taxon>eudicotyledons</taxon>
        <taxon>Gunneridae</taxon>
        <taxon>Pentapetalae</taxon>
        <taxon>asterids</taxon>
        <taxon>campanulids</taxon>
        <taxon>Asterales</taxon>
        <taxon>Asteraceae</taxon>
        <taxon>Asteroideae</taxon>
        <taxon>Heliantheae alliance</taxon>
        <taxon>Madieae</taxon>
        <taxon>Madiinae</taxon>
        <taxon>Deinandra</taxon>
    </lineage>
</organism>
<dbReference type="GO" id="GO:0004857">
    <property type="term" value="F:enzyme inhibitor activity"/>
    <property type="evidence" value="ECO:0007669"/>
    <property type="project" value="InterPro"/>
</dbReference>
<dbReference type="SMART" id="SM00856">
    <property type="entry name" value="PMEI"/>
    <property type="match status" value="1"/>
</dbReference>
<dbReference type="SUPFAM" id="SSF101148">
    <property type="entry name" value="Plant invertase/pectin methylesterase inhibitor"/>
    <property type="match status" value="1"/>
</dbReference>
<keyword evidence="3" id="KW-0964">Secreted</keyword>
<name>A0AAP0CU01_9ASTR</name>
<evidence type="ECO:0000256" key="5">
    <source>
        <dbReference type="ARBA" id="ARBA00023157"/>
    </source>
</evidence>
<comment type="similarity">
    <text evidence="6">Belongs to the PMEI family.</text>
</comment>
<reference evidence="9 10" key="1">
    <citation type="submission" date="2024-04" db="EMBL/GenBank/DDBJ databases">
        <title>The reference genome of an endangered Asteraceae, Deinandra increscens subsp. villosa, native to the Central Coast of California.</title>
        <authorList>
            <person name="Guilliams M."/>
            <person name="Hasenstab-Lehman K."/>
            <person name="Meyer R."/>
            <person name="Mcevoy S."/>
        </authorList>
    </citation>
    <scope>NUCLEOTIDE SEQUENCE [LARGE SCALE GENOMIC DNA]</scope>
    <source>
        <tissue evidence="9">Leaf</tissue>
    </source>
</reference>
<dbReference type="Gene3D" id="1.20.140.40">
    <property type="entry name" value="Invertase/pectin methylesterase inhibitor family protein"/>
    <property type="match status" value="1"/>
</dbReference>
<evidence type="ECO:0000256" key="2">
    <source>
        <dbReference type="ARBA" id="ARBA00022523"/>
    </source>
</evidence>
<keyword evidence="10" id="KW-1185">Reference proteome</keyword>
<dbReference type="GO" id="GO:0048046">
    <property type="term" value="C:apoplast"/>
    <property type="evidence" value="ECO:0007669"/>
    <property type="project" value="UniProtKB-SubCell"/>
</dbReference>
<gene>
    <name evidence="9" type="ORF">SSX86_021863</name>
</gene>
<dbReference type="FunFam" id="1.20.140.40:FF:000006">
    <property type="entry name" value="Pectinesterase inhibitor 3"/>
    <property type="match status" value="1"/>
</dbReference>
<dbReference type="InterPro" id="IPR051955">
    <property type="entry name" value="PME_Inhibitor"/>
</dbReference>
<feature type="signal peptide" evidence="7">
    <location>
        <begin position="1"/>
        <end position="21"/>
    </location>
</feature>
<feature type="chain" id="PRO_5042862366" description="Pectinesterase inhibitor domain-containing protein" evidence="7">
    <location>
        <begin position="22"/>
        <end position="201"/>
    </location>
</feature>
<accession>A0AAP0CU01</accession>
<evidence type="ECO:0000259" key="8">
    <source>
        <dbReference type="SMART" id="SM00856"/>
    </source>
</evidence>
<dbReference type="EMBL" id="JBCNJP010000021">
    <property type="protein sequence ID" value="KAK9059244.1"/>
    <property type="molecule type" value="Genomic_DNA"/>
</dbReference>
<feature type="domain" description="Pectinesterase inhibitor" evidence="8">
    <location>
        <begin position="27"/>
        <end position="186"/>
    </location>
</feature>
<dbReference type="NCBIfam" id="TIGR01614">
    <property type="entry name" value="PME_inhib"/>
    <property type="match status" value="1"/>
</dbReference>
<evidence type="ECO:0000256" key="1">
    <source>
        <dbReference type="ARBA" id="ARBA00004271"/>
    </source>
</evidence>
<keyword evidence="5" id="KW-1015">Disulfide bond</keyword>
<keyword evidence="2" id="KW-0052">Apoplast</keyword>
<dbReference type="CDD" id="cd15798">
    <property type="entry name" value="PMEI-like_3"/>
    <property type="match status" value="1"/>
</dbReference>